<dbReference type="EMBL" id="JAEANY010000001">
    <property type="protein sequence ID" value="MBH5321548.1"/>
    <property type="molecule type" value="Genomic_DNA"/>
</dbReference>
<feature type="domain" description="Bacteriophage phiJL001 Gp84 C-terminal" evidence="1">
    <location>
        <begin position="190"/>
        <end position="264"/>
    </location>
</feature>
<dbReference type="InterPro" id="IPR011928">
    <property type="entry name" value="Phage_phiJL001_Gp84"/>
</dbReference>
<reference evidence="2 3" key="1">
    <citation type="submission" date="2020-11" db="EMBL/GenBank/DDBJ databases">
        <title>Erythrobacter sediminis sp. nov., a marine bacterium from a tidal flat of Garorim Bay.</title>
        <authorList>
            <person name="Kim D."/>
            <person name="Yoo Y."/>
            <person name="Kim J.-J."/>
        </authorList>
    </citation>
    <scope>NUCLEOTIDE SEQUENCE [LARGE SCALE GENOMIC DNA]</scope>
    <source>
        <strain evidence="2 3">JGD-13</strain>
    </source>
</reference>
<comment type="caution">
    <text evidence="2">The sequence shown here is derived from an EMBL/GenBank/DDBJ whole genome shotgun (WGS) entry which is preliminary data.</text>
</comment>
<proteinExistence type="predicted"/>
<dbReference type="Pfam" id="PF09931">
    <property type="entry name" value="Phage_phiJL001_Gp84_N"/>
    <property type="match status" value="1"/>
</dbReference>
<accession>A0ABS0N0Q4</accession>
<organism evidence="2 3">
    <name type="scientific">Aurantiacibacter sediminis</name>
    <dbReference type="NCBI Taxonomy" id="2793064"/>
    <lineage>
        <taxon>Bacteria</taxon>
        <taxon>Pseudomonadati</taxon>
        <taxon>Pseudomonadota</taxon>
        <taxon>Alphaproteobacteria</taxon>
        <taxon>Sphingomonadales</taxon>
        <taxon>Erythrobacteraceae</taxon>
        <taxon>Aurantiacibacter</taxon>
    </lineage>
</organism>
<gene>
    <name evidence="2" type="ORF">I5L03_02975</name>
</gene>
<evidence type="ECO:0000313" key="2">
    <source>
        <dbReference type="EMBL" id="MBH5321548.1"/>
    </source>
</evidence>
<evidence type="ECO:0000313" key="3">
    <source>
        <dbReference type="Proteomes" id="UP000602442"/>
    </source>
</evidence>
<dbReference type="Pfam" id="PF09356">
    <property type="entry name" value="Phage_BR0599"/>
    <property type="match status" value="1"/>
</dbReference>
<dbReference type="Proteomes" id="UP000602442">
    <property type="component" value="Unassembled WGS sequence"/>
</dbReference>
<evidence type="ECO:0000259" key="1">
    <source>
        <dbReference type="Pfam" id="PF09356"/>
    </source>
</evidence>
<name>A0ABS0N0Q4_9SPHN</name>
<sequence length="274" mass="29701">MSGHVFFTTELEGVATYWSIKRRDGMCLGFTSHNRDLVIDSVRYRSAPGMIPSAIRRTAQLERDTVEVEGVLAHDSISAEDMEQGRFDNARISIGLVDWETLEHTSLFHGELGAISQRDGSFEAELRSAKARLEVDVVARTSPTCRAAFCDAACQLSASRFTHIVEVSSIDLENNRVSFSAAPAPANILHGSIKWIDGPHAGMTMQVIDADAAGIVFDRPISSDIGAGTRAFLREGCDHTLATCNARFGNAANFQGEPHLPGNDLLTSYPTSSS</sequence>
<keyword evidence="3" id="KW-1185">Reference proteome</keyword>
<dbReference type="RefSeq" id="WP_197920200.1">
    <property type="nucleotide sequence ID" value="NZ_CAWPTA010000006.1"/>
</dbReference>
<dbReference type="InterPro" id="IPR018964">
    <property type="entry name" value="Phage_phiJL001_Gp84_C"/>
</dbReference>
<protein>
    <submittedName>
        <fullName evidence="2">DUF2163 domain-containing protein</fullName>
    </submittedName>
</protein>
<dbReference type="NCBIfam" id="TIGR02218">
    <property type="entry name" value="phg_TIGR02218"/>
    <property type="match status" value="1"/>
</dbReference>